<gene>
    <name evidence="2" type="ORF">C9383_23170</name>
    <name evidence="1" type="ORF">F7R03_05005</name>
    <name evidence="3" type="ORF">SAMN04490198_4769</name>
</gene>
<evidence type="ECO:0000313" key="6">
    <source>
        <dbReference type="Proteomes" id="UP000423257"/>
    </source>
</evidence>
<protein>
    <submittedName>
        <fullName evidence="1">YceK/YidQ family lipoprotein</fullName>
    </submittedName>
</protein>
<evidence type="ECO:0000313" key="2">
    <source>
        <dbReference type="EMBL" id="PTC22377.1"/>
    </source>
</evidence>
<dbReference type="Proteomes" id="UP000199129">
    <property type="component" value="Unassembled WGS sequence"/>
</dbReference>
<keyword evidence="5" id="KW-1185">Reference proteome</keyword>
<dbReference type="EMBL" id="PYWX01000068">
    <property type="protein sequence ID" value="PTC22377.1"/>
    <property type="molecule type" value="Genomic_DNA"/>
</dbReference>
<sequence>MDLKKALVLIAALSATGCGTVNTTFRDDMVASNKLARWKSHCASVPRIYSGAVFDYCTLDAAPRRSTGFDGYPSASLIALDMGLSGIADTLLLPYTIYLQSKHGDIEKARFE</sequence>
<accession>A0A1H5NUE5</accession>
<reference evidence="2 5" key="2">
    <citation type="submission" date="2018-03" db="EMBL/GenBank/DDBJ databases">
        <title>Draft genome sequence of the type strain of Pseudomonas palleroniana LMG 23076, isolated from rice in Cameroon.</title>
        <authorList>
            <person name="Tambong J.T."/>
        </authorList>
    </citation>
    <scope>NUCLEOTIDE SEQUENCE [LARGE SCALE GENOMIC DNA]</scope>
    <source>
        <strain evidence="2 5">LMG 23076</strain>
    </source>
</reference>
<dbReference type="RefSeq" id="WP_090370854.1">
    <property type="nucleotide sequence ID" value="NZ_FNUA01000002.1"/>
</dbReference>
<evidence type="ECO:0000313" key="4">
    <source>
        <dbReference type="Proteomes" id="UP000199129"/>
    </source>
</evidence>
<proteinExistence type="predicted"/>
<dbReference type="EMBL" id="FNUA01000002">
    <property type="protein sequence ID" value="SEF05289.1"/>
    <property type="molecule type" value="Genomic_DNA"/>
</dbReference>
<evidence type="ECO:0000313" key="5">
    <source>
        <dbReference type="Proteomes" id="UP000240476"/>
    </source>
</evidence>
<dbReference type="Pfam" id="PF07119">
    <property type="entry name" value="DUF1375"/>
    <property type="match status" value="1"/>
</dbReference>
<dbReference type="InterPro" id="IPR010780">
    <property type="entry name" value="DUF1375"/>
</dbReference>
<dbReference type="EMBL" id="VZPQ01000002">
    <property type="protein sequence ID" value="KAB0568936.1"/>
    <property type="molecule type" value="Genomic_DNA"/>
</dbReference>
<dbReference type="Proteomes" id="UP000423257">
    <property type="component" value="Unassembled WGS sequence"/>
</dbReference>
<organism evidence="3 4">
    <name type="scientific">Pseudomonas palleroniana</name>
    <dbReference type="NCBI Taxonomy" id="191390"/>
    <lineage>
        <taxon>Bacteria</taxon>
        <taxon>Pseudomonadati</taxon>
        <taxon>Pseudomonadota</taxon>
        <taxon>Gammaproteobacteria</taxon>
        <taxon>Pseudomonadales</taxon>
        <taxon>Pseudomonadaceae</taxon>
        <taxon>Pseudomonas</taxon>
    </lineage>
</organism>
<dbReference type="AlphaFoldDB" id="A0A1H5NUE5"/>
<evidence type="ECO:0000313" key="1">
    <source>
        <dbReference type="EMBL" id="KAB0568936.1"/>
    </source>
</evidence>
<name>A0A1H5NUE5_9PSED</name>
<keyword evidence="1" id="KW-0449">Lipoprotein</keyword>
<dbReference type="Proteomes" id="UP000240476">
    <property type="component" value="Unassembled WGS sequence"/>
</dbReference>
<reference evidence="3 4" key="1">
    <citation type="submission" date="2016-10" db="EMBL/GenBank/DDBJ databases">
        <authorList>
            <person name="de Groot N.N."/>
        </authorList>
    </citation>
    <scope>NUCLEOTIDE SEQUENCE [LARGE SCALE GENOMIC DNA]</scope>
    <source>
        <strain evidence="3 4">BS3265</strain>
    </source>
</reference>
<dbReference type="PROSITE" id="PS51257">
    <property type="entry name" value="PROKAR_LIPOPROTEIN"/>
    <property type="match status" value="1"/>
</dbReference>
<evidence type="ECO:0000313" key="3">
    <source>
        <dbReference type="EMBL" id="SEF05289.1"/>
    </source>
</evidence>
<reference evidence="1 6" key="3">
    <citation type="submission" date="2019-09" db="EMBL/GenBank/DDBJ databases">
        <title>Draft genome sequences of 48 bacterial type strains from the CCUG.</title>
        <authorList>
            <person name="Tunovic T."/>
            <person name="Pineiro-Iglesias B."/>
            <person name="Unosson C."/>
            <person name="Inganas E."/>
            <person name="Ohlen M."/>
            <person name="Cardew S."/>
            <person name="Jensie-Markopoulos S."/>
            <person name="Salva-Serra F."/>
            <person name="Jaen-Luchoro D."/>
            <person name="Karlsson R."/>
            <person name="Svensson-Stadler L."/>
            <person name="Chun J."/>
            <person name="Moore E."/>
        </authorList>
    </citation>
    <scope>NUCLEOTIDE SEQUENCE [LARGE SCALE GENOMIC DNA]</scope>
    <source>
        <strain evidence="1 6">CCUG 51524</strain>
    </source>
</reference>